<protein>
    <recommendedName>
        <fullName evidence="4">ABC transporter permease</fullName>
    </recommendedName>
</protein>
<feature type="transmembrane region" description="Helical" evidence="1">
    <location>
        <begin position="21"/>
        <end position="42"/>
    </location>
</feature>
<keyword evidence="3" id="KW-1185">Reference proteome</keyword>
<gene>
    <name evidence="2" type="primary">yhcI_1</name>
    <name evidence="2" type="ORF">MU1_03630</name>
</gene>
<keyword evidence="1" id="KW-1133">Transmembrane helix</keyword>
<keyword evidence="1" id="KW-0472">Membrane</keyword>
<evidence type="ECO:0000256" key="1">
    <source>
        <dbReference type="SAM" id="Phobius"/>
    </source>
</evidence>
<feature type="transmembrane region" description="Helical" evidence="1">
    <location>
        <begin position="62"/>
        <end position="83"/>
    </location>
</feature>
<dbReference type="PANTHER" id="PTHR37305:SF1">
    <property type="entry name" value="MEMBRANE PROTEIN"/>
    <property type="match status" value="1"/>
</dbReference>
<sequence length="264" mass="29953">MFNFWKLVQNENMKIYRRPRTYVMLGIMFALMAAISIITYFVNDAHDASSWNMLYNEASIMFMLITVFTIVIASGSVADEFTSGTIKLLLIRPWTRSKILLSKYVAVLLYALGMVIAMLLFGFILNMVLFGYQDATASEVISPLVTGSIIAYMFQFSVLKYISLVVTTTLAFMLATVFRSGALAIGLSLFLILGVNTFVMLLATLDYKWIDYLLFIHLDLTQYLDHNPMREGMTLGFSFLVLAVYYAIFVGLAWYVFKKRDVAA</sequence>
<evidence type="ECO:0000313" key="3">
    <source>
        <dbReference type="Proteomes" id="UP001157114"/>
    </source>
</evidence>
<dbReference type="PANTHER" id="PTHR37305">
    <property type="entry name" value="INTEGRAL MEMBRANE PROTEIN-RELATED"/>
    <property type="match status" value="1"/>
</dbReference>
<dbReference type="Proteomes" id="UP001157114">
    <property type="component" value="Unassembled WGS sequence"/>
</dbReference>
<comment type="caution">
    <text evidence="2">The sequence shown here is derived from an EMBL/GenBank/DDBJ whole genome shotgun (WGS) entry which is preliminary data.</text>
</comment>
<reference evidence="2 3" key="1">
    <citation type="submission" date="2023-03" db="EMBL/GenBank/DDBJ databases">
        <title>Draft genome sequence of the bacteria which degrade cell wall of Tricholomamatutake.</title>
        <authorList>
            <person name="Konishi Y."/>
            <person name="Fukuta Y."/>
            <person name="Shirasaka N."/>
        </authorList>
    </citation>
    <scope>NUCLEOTIDE SEQUENCE [LARGE SCALE GENOMIC DNA]</scope>
    <source>
        <strain evidence="3">mu1</strain>
    </source>
</reference>
<feature type="transmembrane region" description="Helical" evidence="1">
    <location>
        <begin position="104"/>
        <end position="129"/>
    </location>
</feature>
<organism evidence="2 3">
    <name type="scientific">Paenibacillus glycanilyticus</name>
    <dbReference type="NCBI Taxonomy" id="126569"/>
    <lineage>
        <taxon>Bacteria</taxon>
        <taxon>Bacillati</taxon>
        <taxon>Bacillota</taxon>
        <taxon>Bacilli</taxon>
        <taxon>Bacillales</taxon>
        <taxon>Paenibacillaceae</taxon>
        <taxon>Paenibacillus</taxon>
    </lineage>
</organism>
<dbReference type="Pfam" id="PF12730">
    <property type="entry name" value="ABC2_membrane_4"/>
    <property type="match status" value="1"/>
</dbReference>
<dbReference type="EMBL" id="BSSQ01000001">
    <property type="protein sequence ID" value="GLX66019.1"/>
    <property type="molecule type" value="Genomic_DNA"/>
</dbReference>
<name>A0ABQ6G4Y3_9BACL</name>
<proteinExistence type="predicted"/>
<feature type="transmembrane region" description="Helical" evidence="1">
    <location>
        <begin position="182"/>
        <end position="205"/>
    </location>
</feature>
<keyword evidence="1" id="KW-0812">Transmembrane</keyword>
<dbReference type="RefSeq" id="WP_284236696.1">
    <property type="nucleotide sequence ID" value="NZ_BSSQ01000001.1"/>
</dbReference>
<feature type="transmembrane region" description="Helical" evidence="1">
    <location>
        <begin position="235"/>
        <end position="257"/>
    </location>
</feature>
<evidence type="ECO:0008006" key="4">
    <source>
        <dbReference type="Google" id="ProtNLM"/>
    </source>
</evidence>
<evidence type="ECO:0000313" key="2">
    <source>
        <dbReference type="EMBL" id="GLX66019.1"/>
    </source>
</evidence>
<accession>A0ABQ6G4Y3</accession>
<feature type="transmembrane region" description="Helical" evidence="1">
    <location>
        <begin position="149"/>
        <end position="175"/>
    </location>
</feature>